<sequence length="611" mass="67967">MVSQYVYTLCQDSRSVSSEMAKNPALPPDDIIKQLYPIDPSRKHRSASHDSGVELLHNHDALQVARECGQWPRQLPPSRLFLRVFADALACLDSNPWAGMVSPSLMGTHGTAPLTIIAPLIDIIQHNAKLIRGAKKDVFFITCVWTPSVAQTVIKEALIALSEQAKIRGGRVAVKIMFDKGSLTMGPRRSLQPDTYSGKKIDLPSPQEIPHVDLQIISFHAIPMGTLHAKVCIVDGEVATVMSNNLEDNANMEMMTQLEGPIVASIYDSALITWNQALDSHHPLALGDRLVTQDKWSEDVAEGKMESRHDIDLQREIIEANELYQAKGNESHLDAVNHQLNLRTKNPIDATGPDIPDDEAMAPYIWTMTPGPVPMALVSRPPYGPCDSRDRRVPQNEAWLSLVRNAKRNIFIQTPDLNVQPLLHEIKNALQRGVEVTYYVCFGYNDAGEMIPGQGGTNEQAAQRLLSMLPPDGPERRLLRIYDYVAKDQNRPIHHSFKSRSCHIKLLIADDKVGVQGSGNQDTQSWYHSQELNVMVDSPDICAKWRAGIERNQNTRLFGRCWDGIWRDEDGKPGKGYSGDPGVVGGLIKGVIGMVEKHIQQSKSAKQVQTR</sequence>
<dbReference type="GO" id="GO:0032049">
    <property type="term" value="P:cardiolipin biosynthetic process"/>
    <property type="evidence" value="ECO:0007669"/>
    <property type="project" value="UniProtKB-ARBA"/>
</dbReference>
<dbReference type="GO" id="GO:0030572">
    <property type="term" value="F:phosphatidyltransferase activity"/>
    <property type="evidence" value="ECO:0007669"/>
    <property type="project" value="UniProtKB-ARBA"/>
</dbReference>
<organism evidence="2 3">
    <name type="scientific">Stachybotrys elegans</name>
    <dbReference type="NCBI Taxonomy" id="80388"/>
    <lineage>
        <taxon>Eukaryota</taxon>
        <taxon>Fungi</taxon>
        <taxon>Dikarya</taxon>
        <taxon>Ascomycota</taxon>
        <taxon>Pezizomycotina</taxon>
        <taxon>Sordariomycetes</taxon>
        <taxon>Hypocreomycetidae</taxon>
        <taxon>Hypocreales</taxon>
        <taxon>Stachybotryaceae</taxon>
        <taxon>Stachybotrys</taxon>
    </lineage>
</organism>
<dbReference type="PROSITE" id="PS50035">
    <property type="entry name" value="PLD"/>
    <property type="match status" value="2"/>
</dbReference>
<feature type="domain" description="PLD phosphodiesterase" evidence="1">
    <location>
        <begin position="223"/>
        <end position="250"/>
    </location>
</feature>
<protein>
    <recommendedName>
        <fullName evidence="1">PLD phosphodiesterase domain-containing protein</fullName>
    </recommendedName>
</protein>
<evidence type="ECO:0000313" key="2">
    <source>
        <dbReference type="EMBL" id="KAH7311445.1"/>
    </source>
</evidence>
<dbReference type="Pfam" id="PF13091">
    <property type="entry name" value="PLDc_2"/>
    <property type="match status" value="1"/>
</dbReference>
<dbReference type="InterPro" id="IPR001736">
    <property type="entry name" value="PLipase_D/transphosphatidylase"/>
</dbReference>
<evidence type="ECO:0000259" key="1">
    <source>
        <dbReference type="PROSITE" id="PS50035"/>
    </source>
</evidence>
<reference evidence="2" key="1">
    <citation type="journal article" date="2021" name="Nat. Commun.">
        <title>Genetic determinants of endophytism in the Arabidopsis root mycobiome.</title>
        <authorList>
            <person name="Mesny F."/>
            <person name="Miyauchi S."/>
            <person name="Thiergart T."/>
            <person name="Pickel B."/>
            <person name="Atanasova L."/>
            <person name="Karlsson M."/>
            <person name="Huettel B."/>
            <person name="Barry K.W."/>
            <person name="Haridas S."/>
            <person name="Chen C."/>
            <person name="Bauer D."/>
            <person name="Andreopoulos W."/>
            <person name="Pangilinan J."/>
            <person name="LaButti K."/>
            <person name="Riley R."/>
            <person name="Lipzen A."/>
            <person name="Clum A."/>
            <person name="Drula E."/>
            <person name="Henrissat B."/>
            <person name="Kohler A."/>
            <person name="Grigoriev I.V."/>
            <person name="Martin F.M."/>
            <person name="Hacquard S."/>
        </authorList>
    </citation>
    <scope>NUCLEOTIDE SEQUENCE</scope>
    <source>
        <strain evidence="2">MPI-CAGE-CH-0235</strain>
    </source>
</reference>
<dbReference type="CDD" id="cd00138">
    <property type="entry name" value="PLDc_SF"/>
    <property type="match status" value="1"/>
</dbReference>
<evidence type="ECO:0000313" key="3">
    <source>
        <dbReference type="Proteomes" id="UP000813444"/>
    </source>
</evidence>
<comment type="caution">
    <text evidence="2">The sequence shown here is derived from an EMBL/GenBank/DDBJ whole genome shotgun (WGS) entry which is preliminary data.</text>
</comment>
<dbReference type="PANTHER" id="PTHR21248:SF11">
    <property type="entry name" value="PLD PHOSPHODIESTERASE DOMAIN-CONTAINING PROTEIN"/>
    <property type="match status" value="1"/>
</dbReference>
<dbReference type="EMBL" id="JAGPNK010000011">
    <property type="protein sequence ID" value="KAH7311445.1"/>
    <property type="molecule type" value="Genomic_DNA"/>
</dbReference>
<dbReference type="OrthoDB" id="9997422at2759"/>
<dbReference type="PANTHER" id="PTHR21248">
    <property type="entry name" value="CARDIOLIPIN SYNTHASE"/>
    <property type="match status" value="1"/>
</dbReference>
<dbReference type="Proteomes" id="UP000813444">
    <property type="component" value="Unassembled WGS sequence"/>
</dbReference>
<dbReference type="SUPFAM" id="SSF56024">
    <property type="entry name" value="Phospholipase D/nuclease"/>
    <property type="match status" value="2"/>
</dbReference>
<dbReference type="AlphaFoldDB" id="A0A8K0SIV7"/>
<keyword evidence="3" id="KW-1185">Reference proteome</keyword>
<accession>A0A8K0SIV7</accession>
<name>A0A8K0SIV7_9HYPO</name>
<dbReference type="InterPro" id="IPR025202">
    <property type="entry name" value="PLD-like_dom"/>
</dbReference>
<feature type="domain" description="PLD phosphodiesterase" evidence="1">
    <location>
        <begin position="498"/>
        <end position="525"/>
    </location>
</feature>
<gene>
    <name evidence="2" type="ORF">B0I35DRAFT_438096</name>
</gene>
<dbReference type="Gene3D" id="3.30.870.10">
    <property type="entry name" value="Endonuclease Chain A"/>
    <property type="match status" value="2"/>
</dbReference>
<proteinExistence type="predicted"/>